<dbReference type="Gene3D" id="3.30.70.270">
    <property type="match status" value="1"/>
</dbReference>
<comment type="catalytic activity">
    <reaction evidence="2">
        <text>2 GTP = 3',3'-c-di-GMP + 2 diphosphate</text>
        <dbReference type="Rhea" id="RHEA:24898"/>
        <dbReference type="ChEBI" id="CHEBI:33019"/>
        <dbReference type="ChEBI" id="CHEBI:37565"/>
        <dbReference type="ChEBI" id="CHEBI:58805"/>
        <dbReference type="EC" id="2.7.7.65"/>
    </reaction>
</comment>
<dbReference type="InterPro" id="IPR000160">
    <property type="entry name" value="GGDEF_dom"/>
</dbReference>
<dbReference type="SUPFAM" id="SSF55073">
    <property type="entry name" value="Nucleotide cyclase"/>
    <property type="match status" value="1"/>
</dbReference>
<dbReference type="EMBL" id="JACOFW010000032">
    <property type="protein sequence ID" value="MBC3809406.1"/>
    <property type="molecule type" value="Genomic_DNA"/>
</dbReference>
<dbReference type="CDD" id="cd01949">
    <property type="entry name" value="GGDEF"/>
    <property type="match status" value="1"/>
</dbReference>
<dbReference type="SMART" id="SM00267">
    <property type="entry name" value="GGDEF"/>
    <property type="match status" value="1"/>
</dbReference>
<evidence type="ECO:0000313" key="6">
    <source>
        <dbReference type="EMBL" id="MBC3809406.1"/>
    </source>
</evidence>
<sequence>MHATYPDVTEAEFRAQYQKNDRAQAHRVLRFVMGLSLPLLYIDFLLLGMGQSFVVLACLRSVAFVSAWWILRASQRRLASANLEQYLFYWAILVLSVQIISDFLSPLTYLGHFVIDVWICMVASIVLPIRAANLLGLVYAYWFAMTALCLTKIFPSFVHQATLFVVLILSTYTGQTVAAYLQKFRLKLLSAEFELQRKEITDPLTGLANRREFLRNMENELQRHKRLGKTMSVLMFDIEDLKQINMQFGAGTADMVLVEVSKRMQRATRNYDCLARFGTEEFVVLLPEAFAEVATKIAARAQYTIAAMPVAVSGREIKISTRVGVTTLQEGDNVENMLRRAEDDLKRVQNTLLDESETQNQSLVFA</sequence>
<feature type="transmembrane region" description="Helical" evidence="4">
    <location>
        <begin position="83"/>
        <end position="101"/>
    </location>
</feature>
<feature type="transmembrane region" description="Helical" evidence="4">
    <location>
        <begin position="107"/>
        <end position="127"/>
    </location>
</feature>
<protein>
    <recommendedName>
        <fullName evidence="1">diguanylate cyclase</fullName>
        <ecNumber evidence="1">2.7.7.65</ecNumber>
    </recommendedName>
</protein>
<keyword evidence="7" id="KW-1185">Reference proteome</keyword>
<dbReference type="PANTHER" id="PTHR45138:SF9">
    <property type="entry name" value="DIGUANYLATE CYCLASE DGCM-RELATED"/>
    <property type="match status" value="1"/>
</dbReference>
<keyword evidence="4" id="KW-0812">Transmembrane</keyword>
<keyword evidence="4" id="KW-0472">Membrane</keyword>
<dbReference type="NCBIfam" id="TIGR00254">
    <property type="entry name" value="GGDEF"/>
    <property type="match status" value="1"/>
</dbReference>
<keyword evidence="3" id="KW-0175">Coiled coil</keyword>
<dbReference type="PANTHER" id="PTHR45138">
    <property type="entry name" value="REGULATORY COMPONENTS OF SENSORY TRANSDUCTION SYSTEM"/>
    <property type="match status" value="1"/>
</dbReference>
<dbReference type="RefSeq" id="WP_186924463.1">
    <property type="nucleotide sequence ID" value="NZ_JACOFW010000032.1"/>
</dbReference>
<dbReference type="PROSITE" id="PS50887">
    <property type="entry name" value="GGDEF"/>
    <property type="match status" value="1"/>
</dbReference>
<name>A0ABR6X928_9BURK</name>
<comment type="caution">
    <text evidence="6">The sequence shown here is derived from an EMBL/GenBank/DDBJ whole genome shotgun (WGS) entry which is preliminary data.</text>
</comment>
<dbReference type="InterPro" id="IPR050469">
    <property type="entry name" value="Diguanylate_Cyclase"/>
</dbReference>
<dbReference type="InterPro" id="IPR029787">
    <property type="entry name" value="Nucleotide_cyclase"/>
</dbReference>
<evidence type="ECO:0000259" key="5">
    <source>
        <dbReference type="PROSITE" id="PS50887"/>
    </source>
</evidence>
<feature type="domain" description="GGDEF" evidence="5">
    <location>
        <begin position="229"/>
        <end position="366"/>
    </location>
</feature>
<reference evidence="6 7" key="1">
    <citation type="submission" date="2020-08" db="EMBL/GenBank/DDBJ databases">
        <title>Novel species isolated from subtropical streams in China.</title>
        <authorList>
            <person name="Lu H."/>
        </authorList>
    </citation>
    <scope>NUCLEOTIDE SEQUENCE [LARGE SCALE GENOMIC DNA]</scope>
    <source>
        <strain evidence="6 7">KACC 16656</strain>
    </source>
</reference>
<dbReference type="InterPro" id="IPR043128">
    <property type="entry name" value="Rev_trsase/Diguanyl_cyclase"/>
</dbReference>
<proteinExistence type="predicted"/>
<evidence type="ECO:0000256" key="2">
    <source>
        <dbReference type="ARBA" id="ARBA00034247"/>
    </source>
</evidence>
<organism evidence="6 7">
    <name type="scientific">Undibacterium seohonense</name>
    <dbReference type="NCBI Taxonomy" id="1344950"/>
    <lineage>
        <taxon>Bacteria</taxon>
        <taxon>Pseudomonadati</taxon>
        <taxon>Pseudomonadota</taxon>
        <taxon>Betaproteobacteria</taxon>
        <taxon>Burkholderiales</taxon>
        <taxon>Oxalobacteraceae</taxon>
        <taxon>Undibacterium</taxon>
    </lineage>
</organism>
<evidence type="ECO:0000256" key="3">
    <source>
        <dbReference type="SAM" id="Coils"/>
    </source>
</evidence>
<evidence type="ECO:0000256" key="1">
    <source>
        <dbReference type="ARBA" id="ARBA00012528"/>
    </source>
</evidence>
<keyword evidence="4" id="KW-1133">Transmembrane helix</keyword>
<gene>
    <name evidence="6" type="ORF">H8K52_18860</name>
</gene>
<evidence type="ECO:0000256" key="4">
    <source>
        <dbReference type="SAM" id="Phobius"/>
    </source>
</evidence>
<accession>A0ABR6X928</accession>
<feature type="coiled-coil region" evidence="3">
    <location>
        <begin position="331"/>
        <end position="358"/>
    </location>
</feature>
<dbReference type="EC" id="2.7.7.65" evidence="1"/>
<evidence type="ECO:0000313" key="7">
    <source>
        <dbReference type="Proteomes" id="UP000648257"/>
    </source>
</evidence>
<feature type="transmembrane region" description="Helical" evidence="4">
    <location>
        <begin position="28"/>
        <end position="47"/>
    </location>
</feature>
<dbReference type="Pfam" id="PF00990">
    <property type="entry name" value="GGDEF"/>
    <property type="match status" value="1"/>
</dbReference>
<feature type="transmembrane region" description="Helical" evidence="4">
    <location>
        <begin position="53"/>
        <end position="71"/>
    </location>
</feature>
<dbReference type="Proteomes" id="UP000648257">
    <property type="component" value="Unassembled WGS sequence"/>
</dbReference>
<feature type="transmembrane region" description="Helical" evidence="4">
    <location>
        <begin position="161"/>
        <end position="181"/>
    </location>
</feature>